<feature type="non-terminal residue" evidence="4">
    <location>
        <position position="1"/>
    </location>
</feature>
<dbReference type="GO" id="GO:0005536">
    <property type="term" value="F:D-glucose binding"/>
    <property type="evidence" value="ECO:0007669"/>
    <property type="project" value="InterPro"/>
</dbReference>
<dbReference type="GO" id="GO:0006006">
    <property type="term" value="P:glucose metabolic process"/>
    <property type="evidence" value="ECO:0007669"/>
    <property type="project" value="TreeGrafter"/>
</dbReference>
<feature type="compositionally biased region" description="Polar residues" evidence="2">
    <location>
        <begin position="107"/>
        <end position="116"/>
    </location>
</feature>
<dbReference type="EC" id="2.7.1.-" evidence="1"/>
<dbReference type="PANTHER" id="PTHR19443">
    <property type="entry name" value="HEXOKINASE"/>
    <property type="match status" value="1"/>
</dbReference>
<dbReference type="Pfam" id="PF03727">
    <property type="entry name" value="Hexokinase_2"/>
    <property type="match status" value="1"/>
</dbReference>
<dbReference type="Proteomes" id="UP000253551">
    <property type="component" value="Unassembled WGS sequence"/>
</dbReference>
<gene>
    <name evidence="4" type="primary">GLK1_10</name>
    <name evidence="4" type="ORF">CU098_008670</name>
</gene>
<dbReference type="OrthoDB" id="419537at2759"/>
<dbReference type="GO" id="GO:0006096">
    <property type="term" value="P:glycolytic process"/>
    <property type="evidence" value="ECO:0007669"/>
    <property type="project" value="UniProtKB-KW"/>
</dbReference>
<protein>
    <recommendedName>
        <fullName evidence="1">Phosphotransferase</fullName>
        <ecNumber evidence="1">2.7.1.-</ecNumber>
    </recommendedName>
</protein>
<comment type="similarity">
    <text evidence="1">Belongs to the hexokinase family.</text>
</comment>
<dbReference type="GO" id="GO:0004340">
    <property type="term" value="F:glucokinase activity"/>
    <property type="evidence" value="ECO:0007669"/>
    <property type="project" value="TreeGrafter"/>
</dbReference>
<dbReference type="InterPro" id="IPR022673">
    <property type="entry name" value="Hexokinase_C"/>
</dbReference>
<reference evidence="4 5" key="1">
    <citation type="journal article" date="2018" name="G3 (Bethesda)">
        <title>Phylogenetic and Phylogenomic Definition of Rhizopus Species.</title>
        <authorList>
            <person name="Gryganskyi A.P."/>
            <person name="Golan J."/>
            <person name="Dolatabadi S."/>
            <person name="Mondo S."/>
            <person name="Robb S."/>
            <person name="Idnurm A."/>
            <person name="Muszewska A."/>
            <person name="Steczkiewicz K."/>
            <person name="Masonjones S."/>
            <person name="Liao H.L."/>
            <person name="Gajdeczka M.T."/>
            <person name="Anike F."/>
            <person name="Vuek A."/>
            <person name="Anishchenko I.M."/>
            <person name="Voigt K."/>
            <person name="de Hoog G.S."/>
            <person name="Smith M.E."/>
            <person name="Heitman J."/>
            <person name="Vilgalys R."/>
            <person name="Stajich J.E."/>
        </authorList>
    </citation>
    <scope>NUCLEOTIDE SEQUENCE [LARGE SCALE GENOMIC DNA]</scope>
    <source>
        <strain evidence="4 5">LSU 92-RS-03</strain>
    </source>
</reference>
<keyword evidence="1 4" id="KW-0418">Kinase</keyword>
<sequence length="163" mass="17969">ARLAGAAMASLIEQQQDLLEGTGPIVIGVNGSTYEKYPTMHHRIYQSLAEWFGSQVSQRIKVELATDGGSIGGALIAMLAEKEEKKRLRETFVPEQRLIEDDEDKNTLPSQISVKSTPKKSVHAPPPPSLFGCLFGWLTPLKAKKEVVKVQGSLDLEREKLQT</sequence>
<dbReference type="AlphaFoldDB" id="A0A367IWW7"/>
<evidence type="ECO:0000259" key="3">
    <source>
        <dbReference type="Pfam" id="PF03727"/>
    </source>
</evidence>
<dbReference type="PANTHER" id="PTHR19443:SF30">
    <property type="entry name" value="GLUCOKINASE-1-RELATED"/>
    <property type="match status" value="1"/>
</dbReference>
<feature type="region of interest" description="Disordered" evidence="2">
    <location>
        <begin position="98"/>
        <end position="124"/>
    </location>
</feature>
<evidence type="ECO:0000256" key="1">
    <source>
        <dbReference type="RuleBase" id="RU362007"/>
    </source>
</evidence>
<dbReference type="GO" id="GO:0008865">
    <property type="term" value="F:fructokinase activity"/>
    <property type="evidence" value="ECO:0007669"/>
    <property type="project" value="TreeGrafter"/>
</dbReference>
<keyword evidence="1" id="KW-0067">ATP-binding</keyword>
<dbReference type="GO" id="GO:0005524">
    <property type="term" value="F:ATP binding"/>
    <property type="evidence" value="ECO:0007669"/>
    <property type="project" value="UniProtKB-UniRule"/>
</dbReference>
<feature type="domain" description="Hexokinase C-terminal" evidence="3">
    <location>
        <begin position="1"/>
        <end position="78"/>
    </location>
</feature>
<keyword evidence="1" id="KW-0324">Glycolysis</keyword>
<dbReference type="SUPFAM" id="SSF53067">
    <property type="entry name" value="Actin-like ATPase domain"/>
    <property type="match status" value="1"/>
</dbReference>
<dbReference type="EMBL" id="PJQM01005190">
    <property type="protein sequence ID" value="RCH82205.1"/>
    <property type="molecule type" value="Genomic_DNA"/>
</dbReference>
<proteinExistence type="inferred from homology"/>
<dbReference type="GO" id="GO:0005829">
    <property type="term" value="C:cytosol"/>
    <property type="evidence" value="ECO:0007669"/>
    <property type="project" value="TreeGrafter"/>
</dbReference>
<evidence type="ECO:0000256" key="2">
    <source>
        <dbReference type="SAM" id="MobiDB-lite"/>
    </source>
</evidence>
<keyword evidence="1" id="KW-0547">Nucleotide-binding</keyword>
<comment type="caution">
    <text evidence="4">The sequence shown here is derived from an EMBL/GenBank/DDBJ whole genome shotgun (WGS) entry which is preliminary data.</text>
</comment>
<dbReference type="GO" id="GO:0001678">
    <property type="term" value="P:intracellular glucose homeostasis"/>
    <property type="evidence" value="ECO:0007669"/>
    <property type="project" value="InterPro"/>
</dbReference>
<dbReference type="STRING" id="4846.A0A367IWW7"/>
<evidence type="ECO:0000313" key="5">
    <source>
        <dbReference type="Proteomes" id="UP000253551"/>
    </source>
</evidence>
<keyword evidence="1" id="KW-0808">Transferase</keyword>
<organism evidence="4 5">
    <name type="scientific">Rhizopus stolonifer</name>
    <name type="common">Rhizopus nigricans</name>
    <dbReference type="NCBI Taxonomy" id="4846"/>
    <lineage>
        <taxon>Eukaryota</taxon>
        <taxon>Fungi</taxon>
        <taxon>Fungi incertae sedis</taxon>
        <taxon>Mucoromycota</taxon>
        <taxon>Mucoromycotina</taxon>
        <taxon>Mucoromycetes</taxon>
        <taxon>Mucorales</taxon>
        <taxon>Mucorineae</taxon>
        <taxon>Rhizopodaceae</taxon>
        <taxon>Rhizopus</taxon>
    </lineage>
</organism>
<dbReference type="InterPro" id="IPR001312">
    <property type="entry name" value="Hexokinase"/>
</dbReference>
<dbReference type="GO" id="GO:0005739">
    <property type="term" value="C:mitochondrion"/>
    <property type="evidence" value="ECO:0007669"/>
    <property type="project" value="TreeGrafter"/>
</dbReference>
<name>A0A367IWW7_RHIST</name>
<dbReference type="InterPro" id="IPR043129">
    <property type="entry name" value="ATPase_NBD"/>
</dbReference>
<accession>A0A367IWW7</accession>
<dbReference type="Gene3D" id="3.40.367.20">
    <property type="match status" value="1"/>
</dbReference>
<keyword evidence="5" id="KW-1185">Reference proteome</keyword>
<evidence type="ECO:0000313" key="4">
    <source>
        <dbReference type="EMBL" id="RCH82205.1"/>
    </source>
</evidence>